<dbReference type="RefSeq" id="WP_142103654.1">
    <property type="nucleotide sequence ID" value="NZ_VFPH01000002.1"/>
</dbReference>
<organism evidence="1 2">
    <name type="scientific">Pseudonocardia cypriaca</name>
    <dbReference type="NCBI Taxonomy" id="882449"/>
    <lineage>
        <taxon>Bacteria</taxon>
        <taxon>Bacillati</taxon>
        <taxon>Actinomycetota</taxon>
        <taxon>Actinomycetes</taxon>
        <taxon>Pseudonocardiales</taxon>
        <taxon>Pseudonocardiaceae</taxon>
        <taxon>Pseudonocardia</taxon>
    </lineage>
</organism>
<evidence type="ECO:0000313" key="2">
    <source>
        <dbReference type="Proteomes" id="UP000319818"/>
    </source>
</evidence>
<sequence>MGTEATATIISGVLAFVVLTGCSARMVPGSAGPALPAASAQSTVAVDADRKVCVDLDARGGTLYDTFVVPMMSGASGQKSMDVDLQQMVNAVSAVTRVGEGVLDAASPGIADEGGRLVAAAEAFRAHDRVDTTALLTAFVGLSVECTESGHKPSWFNPGKLTDS</sequence>
<keyword evidence="2" id="KW-1185">Reference proteome</keyword>
<accession>A0A543FSM7</accession>
<gene>
    <name evidence="1" type="ORF">FB388_3987</name>
</gene>
<dbReference type="EMBL" id="VFPH01000002">
    <property type="protein sequence ID" value="TQM36801.1"/>
    <property type="molecule type" value="Genomic_DNA"/>
</dbReference>
<name>A0A543FSM7_9PSEU</name>
<evidence type="ECO:0000313" key="1">
    <source>
        <dbReference type="EMBL" id="TQM36801.1"/>
    </source>
</evidence>
<proteinExistence type="predicted"/>
<dbReference type="OrthoDB" id="9895273at2"/>
<dbReference type="AlphaFoldDB" id="A0A543FSM7"/>
<reference evidence="1 2" key="1">
    <citation type="submission" date="2019-06" db="EMBL/GenBank/DDBJ databases">
        <title>Sequencing the genomes of 1000 actinobacteria strains.</title>
        <authorList>
            <person name="Klenk H.-P."/>
        </authorList>
    </citation>
    <scope>NUCLEOTIDE SEQUENCE [LARGE SCALE GENOMIC DNA]</scope>
    <source>
        <strain evidence="1 2">DSM 45511</strain>
    </source>
</reference>
<protein>
    <submittedName>
        <fullName evidence="1">Uncharacterized protein</fullName>
    </submittedName>
</protein>
<dbReference type="Proteomes" id="UP000319818">
    <property type="component" value="Unassembled WGS sequence"/>
</dbReference>
<comment type="caution">
    <text evidence="1">The sequence shown here is derived from an EMBL/GenBank/DDBJ whole genome shotgun (WGS) entry which is preliminary data.</text>
</comment>